<sequence length="455" mass="49321">MKVGIIGGGIAGLSAAFWLSRVEGVSVTLFEKDDRLGGCIGTASENGFTIEAGPNGFLDSKPHTVQLFKDAGLGDRLLPSNDAARKRFIMRYGRIIRVPENAPAFLKTDLITFKGKLRLMGELLVPQKKDDKDETVAEFAVRRLGQEAADYMIAPMVSGVFAGDAAKLSLKSAFPVICELESKYGGLFKGMLKKPKKKSGPAGPGGVLTSYIGGLMQGINDLEEKCAGVEIIKGCTVNEVHKGENGFRLVTAGGEYYFDNIISAAPAYEAAKFFGTLDKELAEIMAGIPYSPAFVAGLGFNETDVKDELDGFGYLIPKLENKKILGALFTSSIFPSRRPKDKKLVRVIMGGDTDLGRSLMAKSDEELVDIAYDQIKDTLGITARPVHYRHFRWDKAIPQYYPGHAEKVKAVEDICGRIGGVYVGGNVLNGIALNDCTRRSLEITESITRSLEKQA</sequence>
<dbReference type="EC" id="1.3.3.15" evidence="6"/>
<dbReference type="Proteomes" id="UP000287502">
    <property type="component" value="Chromosome"/>
</dbReference>
<dbReference type="InterPro" id="IPR004572">
    <property type="entry name" value="Protoporphyrinogen_oxidase"/>
</dbReference>
<dbReference type="InterPro" id="IPR002937">
    <property type="entry name" value="Amino_oxidase"/>
</dbReference>
<gene>
    <name evidence="8" type="primary">hemG</name>
    <name evidence="8" type="ORF">EP073_05710</name>
</gene>
<dbReference type="Pfam" id="PF01593">
    <property type="entry name" value="Amino_oxidase"/>
    <property type="match status" value="1"/>
</dbReference>
<dbReference type="GO" id="GO:0006783">
    <property type="term" value="P:heme biosynthetic process"/>
    <property type="evidence" value="ECO:0007669"/>
    <property type="project" value="UniProtKB-UniRule"/>
</dbReference>
<comment type="pathway">
    <text evidence="6">Porphyrin-containing compound metabolism; protoheme biosynthesis.</text>
</comment>
<dbReference type="KEGG" id="gtl:EP073_05710"/>
<evidence type="ECO:0000259" key="7">
    <source>
        <dbReference type="Pfam" id="PF01593"/>
    </source>
</evidence>
<dbReference type="Gene3D" id="1.10.3110.10">
    <property type="entry name" value="protoporphyrinogen ix oxidase, domain 3"/>
    <property type="match status" value="1"/>
</dbReference>
<dbReference type="Gene3D" id="3.90.660.20">
    <property type="entry name" value="Protoporphyrinogen oxidase, mitochondrial, domain 2"/>
    <property type="match status" value="1"/>
</dbReference>
<dbReference type="SUPFAM" id="SSF54373">
    <property type="entry name" value="FAD-linked reductases, C-terminal domain"/>
    <property type="match status" value="1"/>
</dbReference>
<comment type="catalytic activity">
    <reaction evidence="6">
        <text>coproporphyrinogen III + 3 O2 = coproporphyrin III + 3 H2O2</text>
        <dbReference type="Rhea" id="RHEA:43436"/>
        <dbReference type="ChEBI" id="CHEBI:15379"/>
        <dbReference type="ChEBI" id="CHEBI:16240"/>
        <dbReference type="ChEBI" id="CHEBI:57309"/>
        <dbReference type="ChEBI" id="CHEBI:131725"/>
        <dbReference type="EC" id="1.3.3.15"/>
    </reaction>
</comment>
<comment type="function">
    <text evidence="6">Involved in coproporphyrin-dependent heme b biosynthesis. Catalyzes the oxidation of coproporphyrinogen III to coproporphyrin III.</text>
</comment>
<organism evidence="8 9">
    <name type="scientific">Geovibrio thiophilus</name>
    <dbReference type="NCBI Taxonomy" id="139438"/>
    <lineage>
        <taxon>Bacteria</taxon>
        <taxon>Pseudomonadati</taxon>
        <taxon>Deferribacterota</taxon>
        <taxon>Deferribacteres</taxon>
        <taxon>Deferribacterales</taxon>
        <taxon>Geovibrionaceae</taxon>
        <taxon>Geovibrio</taxon>
    </lineage>
</organism>
<protein>
    <recommendedName>
        <fullName evidence="6">Coproporphyrinogen III oxidase</fullName>
        <ecNumber evidence="6">1.3.3.15</ecNumber>
    </recommendedName>
</protein>
<keyword evidence="9" id="KW-1185">Reference proteome</keyword>
<evidence type="ECO:0000256" key="6">
    <source>
        <dbReference type="RuleBase" id="RU364052"/>
    </source>
</evidence>
<dbReference type="GO" id="GO:0005737">
    <property type="term" value="C:cytoplasm"/>
    <property type="evidence" value="ECO:0007669"/>
    <property type="project" value="UniProtKB-SubCell"/>
</dbReference>
<keyword evidence="6" id="KW-0963">Cytoplasm</keyword>
<reference evidence="8 9" key="1">
    <citation type="submission" date="2019-01" db="EMBL/GenBank/DDBJ databases">
        <title>Geovibrio thiophilus DSM 11263, complete genome.</title>
        <authorList>
            <person name="Spring S."/>
            <person name="Bunk B."/>
            <person name="Sproer C."/>
        </authorList>
    </citation>
    <scope>NUCLEOTIDE SEQUENCE [LARGE SCALE GENOMIC DNA]</scope>
    <source>
        <strain evidence="8 9">DSM 11263</strain>
    </source>
</reference>
<dbReference type="AlphaFoldDB" id="A0A3R5UUJ6"/>
<evidence type="ECO:0000256" key="5">
    <source>
        <dbReference type="ARBA" id="ARBA00023133"/>
    </source>
</evidence>
<dbReference type="PANTHER" id="PTHR42923:SF3">
    <property type="entry name" value="PROTOPORPHYRINOGEN OXIDASE"/>
    <property type="match status" value="1"/>
</dbReference>
<dbReference type="InterPro" id="IPR050464">
    <property type="entry name" value="Zeta_carotene_desat/Oxidored"/>
</dbReference>
<dbReference type="NCBIfam" id="TIGR00562">
    <property type="entry name" value="proto_IX_ox"/>
    <property type="match status" value="1"/>
</dbReference>
<proteinExistence type="inferred from homology"/>
<dbReference type="EMBL" id="CP035108">
    <property type="protein sequence ID" value="QAR32918.1"/>
    <property type="molecule type" value="Genomic_DNA"/>
</dbReference>
<feature type="domain" description="Amine oxidase" evidence="7">
    <location>
        <begin position="10"/>
        <end position="426"/>
    </location>
</feature>
<keyword evidence="4 6" id="KW-0560">Oxidoreductase</keyword>
<comment type="subcellular location">
    <subcellularLocation>
        <location evidence="6">Cytoplasm</location>
    </subcellularLocation>
</comment>
<keyword evidence="2 6" id="KW-0285">Flavoprotein</keyword>
<dbReference type="GO" id="GO:0004729">
    <property type="term" value="F:oxygen-dependent protoporphyrinogen oxidase activity"/>
    <property type="evidence" value="ECO:0007669"/>
    <property type="project" value="UniProtKB-UniRule"/>
</dbReference>
<dbReference type="SUPFAM" id="SSF51905">
    <property type="entry name" value="FAD/NAD(P)-binding domain"/>
    <property type="match status" value="1"/>
</dbReference>
<dbReference type="UniPathway" id="UPA00252"/>
<dbReference type="Gene3D" id="3.50.50.60">
    <property type="entry name" value="FAD/NAD(P)-binding domain"/>
    <property type="match status" value="1"/>
</dbReference>
<accession>A0A3R5UUJ6</accession>
<evidence type="ECO:0000313" key="8">
    <source>
        <dbReference type="EMBL" id="QAR32918.1"/>
    </source>
</evidence>
<keyword evidence="3 6" id="KW-0274">FAD</keyword>
<dbReference type="RefSeq" id="WP_128466204.1">
    <property type="nucleotide sequence ID" value="NZ_CP035108.1"/>
</dbReference>
<keyword evidence="5 6" id="KW-0350">Heme biosynthesis</keyword>
<evidence type="ECO:0000313" key="9">
    <source>
        <dbReference type="Proteomes" id="UP000287502"/>
    </source>
</evidence>
<comment type="similarity">
    <text evidence="6">Belongs to the protoporphyrinogen/coproporphyrinogen oxidase family. Coproporphyrinogen III oxidase subfamily.</text>
</comment>
<evidence type="ECO:0000256" key="2">
    <source>
        <dbReference type="ARBA" id="ARBA00022630"/>
    </source>
</evidence>
<comment type="cofactor">
    <cofactor evidence="1 6">
        <name>FAD</name>
        <dbReference type="ChEBI" id="CHEBI:57692"/>
    </cofactor>
</comment>
<evidence type="ECO:0000256" key="4">
    <source>
        <dbReference type="ARBA" id="ARBA00023002"/>
    </source>
</evidence>
<evidence type="ECO:0000256" key="3">
    <source>
        <dbReference type="ARBA" id="ARBA00022827"/>
    </source>
</evidence>
<dbReference type="OrthoDB" id="9805195at2"/>
<dbReference type="PANTHER" id="PTHR42923">
    <property type="entry name" value="PROTOPORPHYRINOGEN OXIDASE"/>
    <property type="match status" value="1"/>
</dbReference>
<name>A0A3R5UUJ6_9BACT</name>
<evidence type="ECO:0000256" key="1">
    <source>
        <dbReference type="ARBA" id="ARBA00001974"/>
    </source>
</evidence>
<dbReference type="InterPro" id="IPR036188">
    <property type="entry name" value="FAD/NAD-bd_sf"/>
</dbReference>